<organism evidence="9 10">
    <name type="scientific">Hortaea werneckii</name>
    <name type="common">Black yeast</name>
    <name type="synonym">Cladosporium werneckii</name>
    <dbReference type="NCBI Taxonomy" id="91943"/>
    <lineage>
        <taxon>Eukaryota</taxon>
        <taxon>Fungi</taxon>
        <taxon>Dikarya</taxon>
        <taxon>Ascomycota</taxon>
        <taxon>Pezizomycotina</taxon>
        <taxon>Dothideomycetes</taxon>
        <taxon>Dothideomycetidae</taxon>
        <taxon>Mycosphaerellales</taxon>
        <taxon>Teratosphaeriaceae</taxon>
        <taxon>Hortaea</taxon>
    </lineage>
</organism>
<dbReference type="Proteomes" id="UP000271337">
    <property type="component" value="Unassembled WGS sequence"/>
</dbReference>
<feature type="domain" description="Major facilitator superfamily (MFS) profile" evidence="7">
    <location>
        <begin position="71"/>
        <end position="521"/>
    </location>
</feature>
<dbReference type="AlphaFoldDB" id="A0A3M6YIH3"/>
<evidence type="ECO:0000256" key="4">
    <source>
        <dbReference type="ARBA" id="ARBA00022989"/>
    </source>
</evidence>
<dbReference type="Proteomes" id="UP000281245">
    <property type="component" value="Unassembled WGS sequence"/>
</dbReference>
<keyword evidence="2" id="KW-0813">Transport</keyword>
<gene>
    <name evidence="9" type="ORF">D0867_10967</name>
    <name evidence="8" type="ORF">D0869_10199</name>
</gene>
<evidence type="ECO:0000313" key="8">
    <source>
        <dbReference type="EMBL" id="RMX77039.1"/>
    </source>
</evidence>
<evidence type="ECO:0000313" key="9">
    <source>
        <dbReference type="EMBL" id="RMY02652.1"/>
    </source>
</evidence>
<feature type="transmembrane region" description="Helical" evidence="6">
    <location>
        <begin position="461"/>
        <end position="483"/>
    </location>
</feature>
<dbReference type="Pfam" id="PF07690">
    <property type="entry name" value="MFS_1"/>
    <property type="match status" value="1"/>
</dbReference>
<name>A0A3M6YIH3_HORWE</name>
<feature type="transmembrane region" description="Helical" evidence="6">
    <location>
        <begin position="424"/>
        <end position="440"/>
    </location>
</feature>
<dbReference type="Gene3D" id="1.20.1250.20">
    <property type="entry name" value="MFS general substrate transporter like domains"/>
    <property type="match status" value="2"/>
</dbReference>
<feature type="transmembrane region" description="Helical" evidence="6">
    <location>
        <begin position="198"/>
        <end position="219"/>
    </location>
</feature>
<feature type="transmembrane region" description="Helical" evidence="6">
    <location>
        <begin position="368"/>
        <end position="387"/>
    </location>
</feature>
<dbReference type="OrthoDB" id="2962993at2759"/>
<feature type="transmembrane region" description="Helical" evidence="6">
    <location>
        <begin position="495"/>
        <end position="517"/>
    </location>
</feature>
<evidence type="ECO:0000256" key="6">
    <source>
        <dbReference type="SAM" id="Phobius"/>
    </source>
</evidence>
<protein>
    <recommendedName>
        <fullName evidence="7">Major facilitator superfamily (MFS) profile domain-containing protein</fullName>
    </recommendedName>
</protein>
<dbReference type="InterPro" id="IPR036259">
    <property type="entry name" value="MFS_trans_sf"/>
</dbReference>
<dbReference type="VEuPathDB" id="FungiDB:BTJ68_14651"/>
<dbReference type="InterPro" id="IPR020846">
    <property type="entry name" value="MFS_dom"/>
</dbReference>
<dbReference type="SUPFAM" id="SSF103473">
    <property type="entry name" value="MFS general substrate transporter"/>
    <property type="match status" value="1"/>
</dbReference>
<reference evidence="10 11" key="1">
    <citation type="journal article" date="2018" name="BMC Genomics">
        <title>Genomic evidence for intraspecific hybridization in a clonal and extremely halotolerant yeast.</title>
        <authorList>
            <person name="Gostincar C."/>
            <person name="Stajich J.E."/>
            <person name="Zupancic J."/>
            <person name="Zalar P."/>
            <person name="Gunde-Cimerman N."/>
        </authorList>
    </citation>
    <scope>NUCLEOTIDE SEQUENCE [LARGE SCALE GENOMIC DNA]</scope>
    <source>
        <strain evidence="8 11">EXF-6656</strain>
        <strain evidence="9 10">EXF-6669</strain>
    </source>
</reference>
<dbReference type="GO" id="GO:0022857">
    <property type="term" value="F:transmembrane transporter activity"/>
    <property type="evidence" value="ECO:0007669"/>
    <property type="project" value="InterPro"/>
</dbReference>
<evidence type="ECO:0000256" key="1">
    <source>
        <dbReference type="ARBA" id="ARBA00004141"/>
    </source>
</evidence>
<dbReference type="GO" id="GO:0016020">
    <property type="term" value="C:membrane"/>
    <property type="evidence" value="ECO:0007669"/>
    <property type="project" value="UniProtKB-SubCell"/>
</dbReference>
<feature type="transmembrane region" description="Helical" evidence="6">
    <location>
        <begin position="306"/>
        <end position="324"/>
    </location>
</feature>
<feature type="transmembrane region" description="Helical" evidence="6">
    <location>
        <begin position="105"/>
        <end position="124"/>
    </location>
</feature>
<feature type="transmembrane region" description="Helical" evidence="6">
    <location>
        <begin position="399"/>
        <end position="418"/>
    </location>
</feature>
<dbReference type="EMBL" id="QWIJ01001015">
    <property type="protein sequence ID" value="RMX77039.1"/>
    <property type="molecule type" value="Genomic_DNA"/>
</dbReference>
<keyword evidence="4 6" id="KW-1133">Transmembrane helix</keyword>
<evidence type="ECO:0000259" key="7">
    <source>
        <dbReference type="PROSITE" id="PS50850"/>
    </source>
</evidence>
<dbReference type="PROSITE" id="PS50850">
    <property type="entry name" value="MFS"/>
    <property type="match status" value="1"/>
</dbReference>
<dbReference type="InterPro" id="IPR011701">
    <property type="entry name" value="MFS"/>
</dbReference>
<evidence type="ECO:0000313" key="10">
    <source>
        <dbReference type="Proteomes" id="UP000271337"/>
    </source>
</evidence>
<feature type="transmembrane region" description="Helical" evidence="6">
    <location>
        <begin position="136"/>
        <end position="156"/>
    </location>
</feature>
<proteinExistence type="predicted"/>
<evidence type="ECO:0000256" key="3">
    <source>
        <dbReference type="ARBA" id="ARBA00022692"/>
    </source>
</evidence>
<evidence type="ECO:0000256" key="5">
    <source>
        <dbReference type="ARBA" id="ARBA00023136"/>
    </source>
</evidence>
<evidence type="ECO:0000256" key="2">
    <source>
        <dbReference type="ARBA" id="ARBA00022448"/>
    </source>
</evidence>
<dbReference type="PANTHER" id="PTHR43791">
    <property type="entry name" value="PERMEASE-RELATED"/>
    <property type="match status" value="1"/>
</dbReference>
<dbReference type="FunFam" id="1.20.1250.20:FF:000034">
    <property type="entry name" value="MFS general substrate transporter"/>
    <property type="match status" value="1"/>
</dbReference>
<dbReference type="PANTHER" id="PTHR43791:SF54">
    <property type="entry name" value="MAJOR FACILITATOR SUPERFAMILY (MFS) PROFILE DOMAIN-CONTAINING PROTEIN-RELATED"/>
    <property type="match status" value="1"/>
</dbReference>
<sequence length="554" mass="61511">MVIFLPDKMGPEHDQVSITAIGKDIEKTSIYEVVYDNKHARIGLSNEDAEFFETFPKEKHNKLLRKVDFRLVPVLALLYLCAHIDRANIGNAKIEGMLDDLNMSGIQYNIAVSIFFIPYILLEVPSNIILKRFKRPSTYLGILVVSWGITMTFTGLCKDFGGLMACRVVLAVCEAGFFPGAVYLITRWYAQRQVQTRIALFYCASALSGAFSGLLAFAIAKMDGIGGKAGWAWIFLLEGIATVLIGIACFFIMPDTPALSSRWLNAEEIRYLEIQTYIKEGGRSSMEATEKFKWSYLTDLLTDYKVYLQAFILFTASTCAYALIANKQALSTLKPRHWTIVSEANIRRGLKFTMPSITKSMGYTSSQAQLMTIPPYVAGAIAAISFSKLADRCQWRMPFILGPMTLVLIGFCILFPLAKNIGQQIPACYIGVMLICMGQYPTNPAGSAWISSNLAGDTKRAIGIALNICIGNSGGILGSYMFLDSEEDAGYPTGFGIGIGLSAAVLISTLVLEWSYWSINKKRDAMTDDEIHAKYNEEQLNRMGDKSPLYRYKL</sequence>
<accession>A0A3M6YIH3</accession>
<comment type="subcellular location">
    <subcellularLocation>
        <location evidence="1">Membrane</location>
        <topology evidence="1">Multi-pass membrane protein</topology>
    </subcellularLocation>
</comment>
<feature type="transmembrane region" description="Helical" evidence="6">
    <location>
        <begin position="231"/>
        <end position="253"/>
    </location>
</feature>
<feature type="transmembrane region" description="Helical" evidence="6">
    <location>
        <begin position="162"/>
        <end position="186"/>
    </location>
</feature>
<keyword evidence="3 6" id="KW-0812">Transmembrane</keyword>
<dbReference type="EMBL" id="QWIL01001492">
    <property type="protein sequence ID" value="RMY02652.1"/>
    <property type="molecule type" value="Genomic_DNA"/>
</dbReference>
<keyword evidence="5 6" id="KW-0472">Membrane</keyword>
<comment type="caution">
    <text evidence="9">The sequence shown here is derived from an EMBL/GenBank/DDBJ whole genome shotgun (WGS) entry which is preliminary data.</text>
</comment>
<evidence type="ECO:0000313" key="11">
    <source>
        <dbReference type="Proteomes" id="UP000281245"/>
    </source>
</evidence>
<dbReference type="FunFam" id="1.20.1250.20:FF:000013">
    <property type="entry name" value="MFS general substrate transporter"/>
    <property type="match status" value="1"/>
</dbReference>